<sequence>MDLLIEAHCHLIRSTRQMLAWGTTLQLAVLHLETIPTATIAAKLRRLPSAGLNGSEKFFLGAPKGLGECAAGIAAQISIDGDPPTIVSIYLVALQISLDADPPELLAALERARRTTPARLGPKRM</sequence>
<evidence type="ECO:0000313" key="2">
    <source>
        <dbReference type="Proteomes" id="UP001139451"/>
    </source>
</evidence>
<protein>
    <submittedName>
        <fullName evidence="1">Uncharacterized protein</fullName>
    </submittedName>
</protein>
<name>A0A9X2KN54_9SPHN</name>
<gene>
    <name evidence="1" type="ORF">M9978_17270</name>
</gene>
<comment type="caution">
    <text evidence="1">The sequence shown here is derived from an EMBL/GenBank/DDBJ whole genome shotgun (WGS) entry which is preliminary data.</text>
</comment>
<organism evidence="1 2">
    <name type="scientific">Sphingomonas tagetis</name>
    <dbReference type="NCBI Taxonomy" id="2949092"/>
    <lineage>
        <taxon>Bacteria</taxon>
        <taxon>Pseudomonadati</taxon>
        <taxon>Pseudomonadota</taxon>
        <taxon>Alphaproteobacteria</taxon>
        <taxon>Sphingomonadales</taxon>
        <taxon>Sphingomonadaceae</taxon>
        <taxon>Sphingomonas</taxon>
    </lineage>
</organism>
<proteinExistence type="predicted"/>
<keyword evidence="2" id="KW-1185">Reference proteome</keyword>
<dbReference type="AlphaFoldDB" id="A0A9X2KN54"/>
<dbReference type="EMBL" id="JAMLDX010000015">
    <property type="protein sequence ID" value="MCP3732176.1"/>
    <property type="molecule type" value="Genomic_DNA"/>
</dbReference>
<reference evidence="1" key="1">
    <citation type="submission" date="2022-05" db="EMBL/GenBank/DDBJ databases">
        <title>Sphingomonas sp. strain MG17 Genome sequencing and assembly.</title>
        <authorList>
            <person name="Kim I."/>
        </authorList>
    </citation>
    <scope>NUCLEOTIDE SEQUENCE</scope>
    <source>
        <strain evidence="1">MG17</strain>
    </source>
</reference>
<dbReference type="Proteomes" id="UP001139451">
    <property type="component" value="Unassembled WGS sequence"/>
</dbReference>
<evidence type="ECO:0000313" key="1">
    <source>
        <dbReference type="EMBL" id="MCP3732176.1"/>
    </source>
</evidence>
<accession>A0A9X2KN54</accession>
<dbReference type="RefSeq" id="WP_254295384.1">
    <property type="nucleotide sequence ID" value="NZ_JAMLDX010000015.1"/>
</dbReference>